<dbReference type="PROSITE" id="PS51375">
    <property type="entry name" value="PPR"/>
    <property type="match status" value="4"/>
</dbReference>
<dbReference type="Pfam" id="PF12854">
    <property type="entry name" value="PPR_1"/>
    <property type="match status" value="1"/>
</dbReference>
<dbReference type="PANTHER" id="PTHR47939">
    <property type="entry name" value="MEMBRANE-ASSOCIATED SALT-INDUCIBLE PROTEIN-LIKE"/>
    <property type="match status" value="1"/>
</dbReference>
<feature type="repeat" description="PPR" evidence="3">
    <location>
        <begin position="314"/>
        <end position="344"/>
    </location>
</feature>
<protein>
    <submittedName>
        <fullName evidence="5">Pentatricopeptide repeat-containing protein At5g61370, mitochondrial</fullName>
    </submittedName>
</protein>
<evidence type="ECO:0000256" key="3">
    <source>
        <dbReference type="PROSITE-ProRule" id="PRU00708"/>
    </source>
</evidence>
<dbReference type="Pfam" id="PF13812">
    <property type="entry name" value="PPR_3"/>
    <property type="match status" value="1"/>
</dbReference>
<dbReference type="AlphaFoldDB" id="A0A1D1Z9S4"/>
<dbReference type="Gene3D" id="1.25.40.10">
    <property type="entry name" value="Tetratricopeptide repeat domain"/>
    <property type="match status" value="2"/>
</dbReference>
<feature type="repeat" description="PPR" evidence="3">
    <location>
        <begin position="423"/>
        <end position="457"/>
    </location>
</feature>
<comment type="similarity">
    <text evidence="1">Belongs to the PPR family. P subfamily.</text>
</comment>
<organism evidence="5">
    <name type="scientific">Anthurium amnicola</name>
    <dbReference type="NCBI Taxonomy" id="1678845"/>
    <lineage>
        <taxon>Eukaryota</taxon>
        <taxon>Viridiplantae</taxon>
        <taxon>Streptophyta</taxon>
        <taxon>Embryophyta</taxon>
        <taxon>Tracheophyta</taxon>
        <taxon>Spermatophyta</taxon>
        <taxon>Magnoliopsida</taxon>
        <taxon>Liliopsida</taxon>
        <taxon>Araceae</taxon>
        <taxon>Pothoideae</taxon>
        <taxon>Potheae</taxon>
        <taxon>Anthurium</taxon>
    </lineage>
</organism>
<dbReference type="InterPro" id="IPR050667">
    <property type="entry name" value="PPR-containing_protein"/>
</dbReference>
<reference evidence="5" key="1">
    <citation type="submission" date="2015-07" db="EMBL/GenBank/DDBJ databases">
        <title>Transcriptome Assembly of Anthurium amnicola.</title>
        <authorList>
            <person name="Suzuki J."/>
        </authorList>
    </citation>
    <scope>NUCLEOTIDE SEQUENCE</scope>
</reference>
<feature type="repeat" description="PPR" evidence="3">
    <location>
        <begin position="237"/>
        <end position="271"/>
    </location>
</feature>
<gene>
    <name evidence="5" type="primary">At5g61370</name>
    <name evidence="5" type="ORF">g.35078</name>
</gene>
<dbReference type="Pfam" id="PF01535">
    <property type="entry name" value="PPR"/>
    <property type="match status" value="2"/>
</dbReference>
<feature type="region of interest" description="Disordered" evidence="4">
    <location>
        <begin position="27"/>
        <end position="47"/>
    </location>
</feature>
<evidence type="ECO:0000256" key="4">
    <source>
        <dbReference type="SAM" id="MobiDB-lite"/>
    </source>
</evidence>
<dbReference type="NCBIfam" id="TIGR00756">
    <property type="entry name" value="PPR"/>
    <property type="match status" value="3"/>
</dbReference>
<proteinExistence type="inferred from homology"/>
<evidence type="ECO:0000256" key="1">
    <source>
        <dbReference type="ARBA" id="ARBA00007626"/>
    </source>
</evidence>
<dbReference type="InterPro" id="IPR011990">
    <property type="entry name" value="TPR-like_helical_dom_sf"/>
</dbReference>
<evidence type="ECO:0000313" key="5">
    <source>
        <dbReference type="EMBL" id="JAT63638.1"/>
    </source>
</evidence>
<dbReference type="PANTHER" id="PTHR47939:SF13">
    <property type="entry name" value="OS03G0201400 PROTEIN"/>
    <property type="match status" value="1"/>
</dbReference>
<keyword evidence="2" id="KW-0677">Repeat</keyword>
<accession>A0A1D1Z9S4</accession>
<sequence>MEAAALRLTRRTSPWFPLRYFHHRRHYHEHPHEPRQLPPPPPHSSDSSLFQRIRDIVFSGVGGLDDMESALDQLRSPVPPSLVAQVFGSCPHPVSPAGSGVGDTRRLLRFFSWCRRKAGGGDRWGEAFSCAIRTLAERNDAPAMGILVSDHQRERREMDLDTFSCVVESLVKSGREDDAVRLFRMLENNEQQQEQQGGGCRSRRVVAIVHALCARGHARKAHAVVWHHRDKLGPAEKPTVYFSLLHGWCVGRNAREARKVLEEMKSAGLRPGLASYNTFLRCVCERNLKFNPSALIPEGFSVMAEMRTAGVPPTAVSFNILLSCLVRARRVKEACKVLHSMRTREAGRPAPDWVSYYLVVRVLYLTGRLIRGNRVIRQMLLEDGLVAKAWFFRSLIGLLCGVENVGIALEVFDHMKRSYVQDCGPVYDLLIAKLCKSGKFEVGKRLWDEAVEKGILLRCSSDLLDPSKTEIFKPTKNIDRLDAEDAECLLNKKVKKRKRTIRISTKKRRKKKSCST</sequence>
<feature type="repeat" description="PPR" evidence="3">
    <location>
        <begin position="159"/>
        <end position="193"/>
    </location>
</feature>
<dbReference type="EMBL" id="GDJX01004298">
    <property type="protein sequence ID" value="JAT63638.1"/>
    <property type="molecule type" value="Transcribed_RNA"/>
</dbReference>
<name>A0A1D1Z9S4_9ARAE</name>
<evidence type="ECO:0000256" key="2">
    <source>
        <dbReference type="ARBA" id="ARBA00022737"/>
    </source>
</evidence>
<dbReference type="InterPro" id="IPR002885">
    <property type="entry name" value="PPR_rpt"/>
</dbReference>